<keyword evidence="3" id="KW-1185">Reference proteome</keyword>
<dbReference type="SUPFAM" id="SSF69322">
    <property type="entry name" value="Tricorn protease domain 2"/>
    <property type="match status" value="1"/>
</dbReference>
<accession>A0ABD3GBI7</accession>
<dbReference type="EMBL" id="JBJQOH010000008">
    <property type="protein sequence ID" value="KAL3676313.1"/>
    <property type="molecule type" value="Genomic_DNA"/>
</dbReference>
<reference evidence="2 3" key="1">
    <citation type="submission" date="2024-09" db="EMBL/GenBank/DDBJ databases">
        <title>Chromosome-scale assembly of Riccia sorocarpa.</title>
        <authorList>
            <person name="Paukszto L."/>
        </authorList>
    </citation>
    <scope>NUCLEOTIDE SEQUENCE [LARGE SCALE GENOMIC DNA]</scope>
    <source>
        <strain evidence="2">LP-2024</strain>
        <tissue evidence="2">Aerial parts of the thallus</tissue>
    </source>
</reference>
<dbReference type="AlphaFoldDB" id="A0ABD3GBI7"/>
<dbReference type="PANTHER" id="PTHR43056">
    <property type="entry name" value="PEPTIDASE S9 PROLYL OLIGOPEPTIDASE"/>
    <property type="match status" value="1"/>
</dbReference>
<feature type="region of interest" description="Disordered" evidence="1">
    <location>
        <begin position="163"/>
        <end position="189"/>
    </location>
</feature>
<dbReference type="Proteomes" id="UP001633002">
    <property type="component" value="Unassembled WGS sequence"/>
</dbReference>
<evidence type="ECO:0000313" key="3">
    <source>
        <dbReference type="Proteomes" id="UP001633002"/>
    </source>
</evidence>
<organism evidence="2 3">
    <name type="scientific">Riccia sorocarpa</name>
    <dbReference type="NCBI Taxonomy" id="122646"/>
    <lineage>
        <taxon>Eukaryota</taxon>
        <taxon>Viridiplantae</taxon>
        <taxon>Streptophyta</taxon>
        <taxon>Embryophyta</taxon>
        <taxon>Marchantiophyta</taxon>
        <taxon>Marchantiopsida</taxon>
        <taxon>Marchantiidae</taxon>
        <taxon>Marchantiales</taxon>
        <taxon>Ricciaceae</taxon>
        <taxon>Riccia</taxon>
    </lineage>
</organism>
<gene>
    <name evidence="2" type="ORF">R1sor_026261</name>
</gene>
<sequence>MASPSPQGQVETAFGSWSSPITADLVSTSTKRPTGMAVDSQGRLIWCERRPWEGRYVLMREGIDYRAWEAFRRYNFKRRAEQSVMIVTLPCEKVKLYLVLRQLDGDPNVLITGNDFYVYPRISPDGKKLCWMEWSHPNMPWDKTSIWVRDITTGMCIAGGDEGITEAPSEPRWSPAGEPYFVSDRDKGW</sequence>
<comment type="caution">
    <text evidence="2">The sequence shown here is derived from an EMBL/GenBank/DDBJ whole genome shotgun (WGS) entry which is preliminary data.</text>
</comment>
<proteinExistence type="predicted"/>
<name>A0ABD3GBI7_9MARC</name>
<dbReference type="PANTHER" id="PTHR43056:SF5">
    <property type="entry name" value="PEPTIDASE S9 PROLYL OLIGOPEPTIDASE CATALYTIC DOMAIN-CONTAINING PROTEIN"/>
    <property type="match status" value="1"/>
</dbReference>
<evidence type="ECO:0000313" key="2">
    <source>
        <dbReference type="EMBL" id="KAL3676313.1"/>
    </source>
</evidence>
<evidence type="ECO:0000256" key="1">
    <source>
        <dbReference type="SAM" id="MobiDB-lite"/>
    </source>
</evidence>
<protein>
    <submittedName>
        <fullName evidence="2">Uncharacterized protein</fullName>
    </submittedName>
</protein>
<dbReference type="InterPro" id="IPR011042">
    <property type="entry name" value="6-blade_b-propeller_TolB-like"/>
</dbReference>
<dbReference type="InterPro" id="IPR050585">
    <property type="entry name" value="Xaa-Pro_dipeptidyl-ppase/CocE"/>
</dbReference>
<dbReference type="Gene3D" id="2.120.10.30">
    <property type="entry name" value="TolB, C-terminal domain"/>
    <property type="match status" value="1"/>
</dbReference>